<dbReference type="EMBL" id="QGDQ01000009">
    <property type="protein sequence ID" value="PWJ53989.1"/>
    <property type="molecule type" value="Genomic_DNA"/>
</dbReference>
<comment type="caution">
    <text evidence="2">The sequence shown here is derived from an EMBL/GenBank/DDBJ whole genome shotgun (WGS) entry which is preliminary data.</text>
</comment>
<dbReference type="Gene3D" id="3.20.20.220">
    <property type="match status" value="1"/>
</dbReference>
<dbReference type="Proteomes" id="UP000245469">
    <property type="component" value="Unassembled WGS sequence"/>
</dbReference>
<keyword evidence="3" id="KW-1185">Reference proteome</keyword>
<sequence>MPGLTCSFAAAADHLRDLGFAPELVSAPASARESGDALATIPRGAAATSFAEAVTTGGVITAGLPVRSRDPGLIAEAGSRLSAMSAVVTSEGLGTTLSPSHTALLLAGTGATVLSALTCRDRNRVALEGELAALADIGVAGVLAVTGDHSSSAGLPGTSRIGTTTATMTEPVFDLDSPRLAALARRAGLFVAVVERPAAPPSSCRPSRLALKASAGAELVIVDLNGDLADLATFTDALAATGAALPVLVSVPVVTTDAAAVHVATAWAQLVLSAPGVSGVHLSALVDDTDPTGLGTQGLGAVDVLVRMATQLREHLERVPPPPRVEPAA</sequence>
<keyword evidence="1" id="KW-0560">Oxidoreductase</keyword>
<dbReference type="GO" id="GO:0016491">
    <property type="term" value="F:oxidoreductase activity"/>
    <property type="evidence" value="ECO:0007669"/>
    <property type="project" value="UniProtKB-KW"/>
</dbReference>
<dbReference type="AlphaFoldDB" id="A0A316A988"/>
<name>A0A316A988_9ACTN</name>
<evidence type="ECO:0000313" key="3">
    <source>
        <dbReference type="Proteomes" id="UP000245469"/>
    </source>
</evidence>
<dbReference type="GO" id="GO:0035999">
    <property type="term" value="P:tetrahydrofolate interconversion"/>
    <property type="evidence" value="ECO:0007669"/>
    <property type="project" value="UniProtKB-UniPathway"/>
</dbReference>
<accession>A0A316A988</accession>
<gene>
    <name evidence="2" type="ORF">BXY45_10971</name>
</gene>
<evidence type="ECO:0000313" key="2">
    <source>
        <dbReference type="EMBL" id="PWJ53989.1"/>
    </source>
</evidence>
<proteinExistence type="predicted"/>
<evidence type="ECO:0000256" key="1">
    <source>
        <dbReference type="ARBA" id="ARBA00023002"/>
    </source>
</evidence>
<dbReference type="SUPFAM" id="SSF51730">
    <property type="entry name" value="FAD-linked oxidoreductase"/>
    <property type="match status" value="1"/>
</dbReference>
<dbReference type="UniPathway" id="UPA00193"/>
<protein>
    <submittedName>
        <fullName evidence="2">Methylene-tetrahydrofolate reductase-like protein</fullName>
    </submittedName>
</protein>
<reference evidence="2 3" key="1">
    <citation type="submission" date="2018-03" db="EMBL/GenBank/DDBJ databases">
        <title>Genomic Encyclopedia of Archaeal and Bacterial Type Strains, Phase II (KMG-II): from individual species to whole genera.</title>
        <authorList>
            <person name="Goeker M."/>
        </authorList>
    </citation>
    <scope>NUCLEOTIDE SEQUENCE [LARGE SCALE GENOMIC DNA]</scope>
    <source>
        <strain evidence="2 3">DSM 44889</strain>
    </source>
</reference>
<organism evidence="2 3">
    <name type="scientific">Quadrisphaera granulorum</name>
    <dbReference type="NCBI Taxonomy" id="317664"/>
    <lineage>
        <taxon>Bacteria</taxon>
        <taxon>Bacillati</taxon>
        <taxon>Actinomycetota</taxon>
        <taxon>Actinomycetes</taxon>
        <taxon>Kineosporiales</taxon>
        <taxon>Kineosporiaceae</taxon>
        <taxon>Quadrisphaera</taxon>
    </lineage>
</organism>
<dbReference type="InterPro" id="IPR029041">
    <property type="entry name" value="FAD-linked_oxidoreductase-like"/>
</dbReference>